<gene>
    <name evidence="6" type="ORF">ENV38_02910</name>
</gene>
<evidence type="ECO:0000256" key="3">
    <source>
        <dbReference type="ARBA" id="ARBA00018111"/>
    </source>
</evidence>
<feature type="domain" description="RecX first three-helical" evidence="5">
    <location>
        <begin position="7"/>
        <end position="43"/>
    </location>
</feature>
<keyword evidence="4" id="KW-0963">Cytoplasm</keyword>
<evidence type="ECO:0000259" key="5">
    <source>
        <dbReference type="Pfam" id="PF21982"/>
    </source>
</evidence>
<evidence type="ECO:0000256" key="1">
    <source>
        <dbReference type="ARBA" id="ARBA00004496"/>
    </source>
</evidence>
<dbReference type="Gene3D" id="1.10.10.10">
    <property type="entry name" value="Winged helix-like DNA-binding domain superfamily/Winged helix DNA-binding domain"/>
    <property type="match status" value="1"/>
</dbReference>
<accession>A0A7V3KNC4</accession>
<dbReference type="GO" id="GO:0005737">
    <property type="term" value="C:cytoplasm"/>
    <property type="evidence" value="ECO:0007669"/>
    <property type="project" value="UniProtKB-SubCell"/>
</dbReference>
<dbReference type="InterPro" id="IPR053926">
    <property type="entry name" value="RecX_HTH_1st"/>
</dbReference>
<dbReference type="PANTHER" id="PTHR33602:SF1">
    <property type="entry name" value="REGULATORY PROTEIN RECX FAMILY PROTEIN"/>
    <property type="match status" value="1"/>
</dbReference>
<comment type="subcellular location">
    <subcellularLocation>
        <location evidence="1">Cytoplasm</location>
    </subcellularLocation>
</comment>
<evidence type="ECO:0000256" key="4">
    <source>
        <dbReference type="ARBA" id="ARBA00022490"/>
    </source>
</evidence>
<protein>
    <recommendedName>
        <fullName evidence="3">Regulatory protein RecX</fullName>
    </recommendedName>
</protein>
<comment type="similarity">
    <text evidence="2">Belongs to the RecX family.</text>
</comment>
<dbReference type="PANTHER" id="PTHR33602">
    <property type="entry name" value="REGULATORY PROTEIN RECX FAMILY PROTEIN"/>
    <property type="match status" value="1"/>
</dbReference>
<name>A0A7V3KNC4_UNCW3</name>
<reference evidence="6" key="1">
    <citation type="journal article" date="2020" name="mSystems">
        <title>Genome- and Community-Level Interaction Insights into Carbon Utilization and Element Cycling Functions of Hydrothermarchaeota in Hydrothermal Sediment.</title>
        <authorList>
            <person name="Zhou Z."/>
            <person name="Liu Y."/>
            <person name="Xu W."/>
            <person name="Pan J."/>
            <person name="Luo Z.H."/>
            <person name="Li M."/>
        </authorList>
    </citation>
    <scope>NUCLEOTIDE SEQUENCE [LARGE SCALE GENOMIC DNA]</scope>
    <source>
        <strain evidence="6">SpSt-754</strain>
    </source>
</reference>
<comment type="caution">
    <text evidence="6">The sequence shown here is derived from an EMBL/GenBank/DDBJ whole genome shotgun (WGS) entry which is preliminary data.</text>
</comment>
<dbReference type="EMBL" id="DTGD01000110">
    <property type="protein sequence ID" value="HGB35844.1"/>
    <property type="molecule type" value="Genomic_DNA"/>
</dbReference>
<dbReference type="Pfam" id="PF21982">
    <property type="entry name" value="RecX_HTH1"/>
    <property type="match status" value="1"/>
</dbReference>
<dbReference type="InterPro" id="IPR036388">
    <property type="entry name" value="WH-like_DNA-bd_sf"/>
</dbReference>
<dbReference type="InterPro" id="IPR003783">
    <property type="entry name" value="Regulatory_RecX"/>
</dbReference>
<evidence type="ECO:0000256" key="2">
    <source>
        <dbReference type="ARBA" id="ARBA00009695"/>
    </source>
</evidence>
<dbReference type="GO" id="GO:0006282">
    <property type="term" value="P:regulation of DNA repair"/>
    <property type="evidence" value="ECO:0007669"/>
    <property type="project" value="InterPro"/>
</dbReference>
<organism evidence="6">
    <name type="scientific">candidate division WOR-3 bacterium</name>
    <dbReference type="NCBI Taxonomy" id="2052148"/>
    <lineage>
        <taxon>Bacteria</taxon>
        <taxon>Bacteria division WOR-3</taxon>
    </lineage>
</organism>
<proteinExistence type="inferred from homology"/>
<evidence type="ECO:0000313" key="6">
    <source>
        <dbReference type="EMBL" id="HGB35844.1"/>
    </source>
</evidence>
<sequence>MKDPLKYAFTLLKFRFRSENELRKRMKQKGFTDEEIESTVNYLRDKGLLNERLLAEELTEKYQSKGVSPRKIERILRGLGVKGEVIDETLPVLEINEDALIKVVEKITHGSKKLDQKTLRRILNKFAYLGYTPQETFEFLKRQGFDLDFSEFSQ</sequence>
<dbReference type="AlphaFoldDB" id="A0A7V3KNC4"/>